<sequence>MDGLKVALESRQTVVLTLSTAAVIAVGIAYLKWRRPRKGNRQYVPVGHVSKIYVHPVKSCRGLEVGEAEVTKQGLRQEGVMDRHLLILYKDHFLDTRTEPRAVLISPQCVGDGQVRLEAPGMDPLTLPKPNKQKVYSISMWEVDGDAVDCGPEAAGWLEKFFGKPGYKLVMSTPGSKKRPTNQHPKYKDIAKPDDKVGFQHETALLLTSEASLKDLNNKLATPVAMRNFRPNIVVAGCGSFQEDDWQYVRIGEAEIRRMLPCDRCLMTTVDPETGMKNGTQEPLKTLRSYRLTKDEKYKSVFGHSPLFGLTCGVEQEGAIHIGDTVYVCT</sequence>
<dbReference type="PANTHER" id="PTHR14237">
    <property type="entry name" value="MOLYBDOPTERIN COFACTOR SULFURASE MOSC"/>
    <property type="match status" value="1"/>
</dbReference>
<evidence type="ECO:0000313" key="4">
    <source>
        <dbReference type="EMBL" id="CAH1263224.1"/>
    </source>
</evidence>
<dbReference type="PROSITE" id="PS51340">
    <property type="entry name" value="MOSC"/>
    <property type="match status" value="1"/>
</dbReference>
<dbReference type="OrthoDB" id="17255at2759"/>
<feature type="region of interest" description="Disordered" evidence="1">
    <location>
        <begin position="173"/>
        <end position="192"/>
    </location>
</feature>
<evidence type="ECO:0000256" key="2">
    <source>
        <dbReference type="SAM" id="Phobius"/>
    </source>
</evidence>
<dbReference type="GO" id="GO:0043546">
    <property type="term" value="F:molybdopterin cofactor binding"/>
    <property type="evidence" value="ECO:0007669"/>
    <property type="project" value="TreeGrafter"/>
</dbReference>
<dbReference type="GO" id="GO:0030151">
    <property type="term" value="F:molybdenum ion binding"/>
    <property type="evidence" value="ECO:0007669"/>
    <property type="project" value="InterPro"/>
</dbReference>
<dbReference type="GO" id="GO:0005743">
    <property type="term" value="C:mitochondrial inner membrane"/>
    <property type="evidence" value="ECO:0007669"/>
    <property type="project" value="TreeGrafter"/>
</dbReference>
<dbReference type="Pfam" id="PF03476">
    <property type="entry name" value="MOSC_N"/>
    <property type="match status" value="1"/>
</dbReference>
<keyword evidence="2" id="KW-0812">Transmembrane</keyword>
<proteinExistence type="predicted"/>
<evidence type="ECO:0000259" key="3">
    <source>
        <dbReference type="PROSITE" id="PS51340"/>
    </source>
</evidence>
<gene>
    <name evidence="4" type="primary">MARC2</name>
    <name evidence="4" type="ORF">BLAG_LOCUS17976</name>
</gene>
<evidence type="ECO:0000313" key="5">
    <source>
        <dbReference type="Proteomes" id="UP000838412"/>
    </source>
</evidence>
<feature type="domain" description="MOSC" evidence="3">
    <location>
        <begin position="178"/>
        <end position="329"/>
    </location>
</feature>
<keyword evidence="2" id="KW-1133">Transmembrane helix</keyword>
<dbReference type="SUPFAM" id="SSF50800">
    <property type="entry name" value="PK beta-barrel domain-like"/>
    <property type="match status" value="1"/>
</dbReference>
<dbReference type="AlphaFoldDB" id="A0A8J9ZTC7"/>
<dbReference type="EMBL" id="OV696689">
    <property type="protein sequence ID" value="CAH1263224.1"/>
    <property type="molecule type" value="Genomic_DNA"/>
</dbReference>
<dbReference type="InterPro" id="IPR005302">
    <property type="entry name" value="MoCF_Sase_C"/>
</dbReference>
<keyword evidence="2" id="KW-0472">Membrane</keyword>
<dbReference type="PANTHER" id="PTHR14237:SF19">
    <property type="entry name" value="MITOCHONDRIAL AMIDOXIME REDUCING COMPONENT 1"/>
    <property type="match status" value="1"/>
</dbReference>
<dbReference type="GO" id="GO:0008940">
    <property type="term" value="F:nitrate reductase activity"/>
    <property type="evidence" value="ECO:0007669"/>
    <property type="project" value="TreeGrafter"/>
</dbReference>
<protein>
    <submittedName>
        <fullName evidence="4">MARC2 protein</fullName>
    </submittedName>
</protein>
<evidence type="ECO:0000256" key="1">
    <source>
        <dbReference type="SAM" id="MobiDB-lite"/>
    </source>
</evidence>
<dbReference type="Proteomes" id="UP000838412">
    <property type="component" value="Chromosome 4"/>
</dbReference>
<keyword evidence="5" id="KW-1185">Reference proteome</keyword>
<dbReference type="GO" id="GO:0042126">
    <property type="term" value="P:nitrate metabolic process"/>
    <property type="evidence" value="ECO:0007669"/>
    <property type="project" value="TreeGrafter"/>
</dbReference>
<dbReference type="SUPFAM" id="SSF141673">
    <property type="entry name" value="MOSC N-terminal domain-like"/>
    <property type="match status" value="1"/>
</dbReference>
<reference evidence="4" key="1">
    <citation type="submission" date="2022-01" db="EMBL/GenBank/DDBJ databases">
        <authorList>
            <person name="Braso-Vives M."/>
        </authorList>
    </citation>
    <scope>NUCLEOTIDE SEQUENCE</scope>
</reference>
<dbReference type="InterPro" id="IPR011037">
    <property type="entry name" value="Pyrv_Knase-like_insert_dom_sf"/>
</dbReference>
<organism evidence="4 5">
    <name type="scientific">Branchiostoma lanceolatum</name>
    <name type="common">Common lancelet</name>
    <name type="synonym">Amphioxus lanceolatum</name>
    <dbReference type="NCBI Taxonomy" id="7740"/>
    <lineage>
        <taxon>Eukaryota</taxon>
        <taxon>Metazoa</taxon>
        <taxon>Chordata</taxon>
        <taxon>Cephalochordata</taxon>
        <taxon>Leptocardii</taxon>
        <taxon>Amphioxiformes</taxon>
        <taxon>Branchiostomatidae</taxon>
        <taxon>Branchiostoma</taxon>
    </lineage>
</organism>
<dbReference type="Pfam" id="PF03473">
    <property type="entry name" value="MOSC"/>
    <property type="match status" value="1"/>
</dbReference>
<feature type="transmembrane region" description="Helical" evidence="2">
    <location>
        <begin position="12"/>
        <end position="31"/>
    </location>
</feature>
<dbReference type="InterPro" id="IPR005303">
    <property type="entry name" value="MOCOS_middle"/>
</dbReference>
<name>A0A8J9ZTC7_BRALA</name>
<dbReference type="GO" id="GO:0030170">
    <property type="term" value="F:pyridoxal phosphate binding"/>
    <property type="evidence" value="ECO:0007669"/>
    <property type="project" value="InterPro"/>
</dbReference>
<accession>A0A8J9ZTC7</accession>